<feature type="binding site" evidence="12">
    <location>
        <position position="31"/>
    </location>
    <ligand>
        <name>GTP</name>
        <dbReference type="ChEBI" id="CHEBI:37565"/>
    </ligand>
</feature>
<evidence type="ECO:0000256" key="8">
    <source>
        <dbReference type="ARBA" id="ARBA00022927"/>
    </source>
</evidence>
<keyword evidence="4" id="KW-0813">Transport</keyword>
<dbReference type="Gene3D" id="3.40.50.300">
    <property type="entry name" value="P-loop containing nucleotide triphosphate hydrolases"/>
    <property type="match status" value="1"/>
</dbReference>
<evidence type="ECO:0000256" key="6">
    <source>
        <dbReference type="ARBA" id="ARBA00022824"/>
    </source>
</evidence>
<feature type="binding site" evidence="14">
    <location>
        <position position="35"/>
    </location>
    <ligand>
        <name>Mg(2+)</name>
        <dbReference type="ChEBI" id="CHEBI:18420"/>
    </ligand>
</feature>
<evidence type="ECO:0000256" key="13">
    <source>
        <dbReference type="PIRSR" id="PIRSR606689-1"/>
    </source>
</evidence>
<dbReference type="PROSITE" id="PS51417">
    <property type="entry name" value="ARF"/>
    <property type="match status" value="1"/>
</dbReference>
<feature type="binding site" evidence="14">
    <location>
        <position position="52"/>
    </location>
    <ligand>
        <name>Mg(2+)</name>
        <dbReference type="ChEBI" id="CHEBI:18420"/>
    </ligand>
</feature>
<dbReference type="GO" id="GO:0003924">
    <property type="term" value="F:GTPase activity"/>
    <property type="evidence" value="ECO:0007669"/>
    <property type="project" value="InterPro"/>
</dbReference>
<keyword evidence="10 13" id="KW-0342">GTP-binding</keyword>
<keyword evidence="5 12" id="KW-0547">Nucleotide-binding</keyword>
<keyword evidence="11" id="KW-0460">Magnesium</keyword>
<evidence type="ECO:0000256" key="5">
    <source>
        <dbReference type="ARBA" id="ARBA00022741"/>
    </source>
</evidence>
<feature type="binding site" evidence="12">
    <location>
        <position position="33"/>
    </location>
    <ligand>
        <name>GTP</name>
        <dbReference type="ChEBI" id="CHEBI:37565"/>
    </ligand>
</feature>
<evidence type="ECO:0000256" key="7">
    <source>
        <dbReference type="ARBA" id="ARBA00022892"/>
    </source>
</evidence>
<protein>
    <submittedName>
        <fullName evidence="15">GTP-binding protein SAR1b-like protein</fullName>
    </submittedName>
</protein>
<evidence type="ECO:0000256" key="14">
    <source>
        <dbReference type="PIRSR" id="PIRSR606689-2"/>
    </source>
</evidence>
<evidence type="ECO:0000256" key="12">
    <source>
        <dbReference type="PIRSR" id="PIRSR606687-2"/>
    </source>
</evidence>
<keyword evidence="16" id="KW-1185">Reference proteome</keyword>
<proteinExistence type="inferred from homology"/>
<dbReference type="GO" id="GO:0006886">
    <property type="term" value="P:intracellular protein transport"/>
    <property type="evidence" value="ECO:0007669"/>
    <property type="project" value="InterPro"/>
</dbReference>
<dbReference type="InterPro" id="IPR006687">
    <property type="entry name" value="Small_GTPase_SAR1"/>
</dbReference>
<reference evidence="15" key="1">
    <citation type="submission" date="2023-06" db="EMBL/GenBank/DDBJ databases">
        <title>Genome-scale phylogeny and comparative genomics of the fungal order Sordariales.</title>
        <authorList>
            <consortium name="Lawrence Berkeley National Laboratory"/>
            <person name="Hensen N."/>
            <person name="Bonometti L."/>
            <person name="Westerberg I."/>
            <person name="Brannstrom I.O."/>
            <person name="Guillou S."/>
            <person name="Cros-Aarteil S."/>
            <person name="Calhoun S."/>
            <person name="Haridas S."/>
            <person name="Kuo A."/>
            <person name="Mondo S."/>
            <person name="Pangilinan J."/>
            <person name="Riley R."/>
            <person name="Labutti K."/>
            <person name="Andreopoulos B."/>
            <person name="Lipzen A."/>
            <person name="Chen C."/>
            <person name="Yanf M."/>
            <person name="Daum C."/>
            <person name="Ng V."/>
            <person name="Clum A."/>
            <person name="Steindorff A."/>
            <person name="Ohm R."/>
            <person name="Martin F."/>
            <person name="Silar P."/>
            <person name="Natvig D."/>
            <person name="Lalanne C."/>
            <person name="Gautier V."/>
            <person name="Ament-Velasquez S.L."/>
            <person name="Kruys A."/>
            <person name="Hutchinson M.I."/>
            <person name="Powell A.J."/>
            <person name="Barry K."/>
            <person name="Miller A.N."/>
            <person name="Grigoriev I.V."/>
            <person name="Debuchy R."/>
            <person name="Gladieux P."/>
            <person name="Thoren M.H."/>
            <person name="Johannesson H."/>
        </authorList>
    </citation>
    <scope>NUCLEOTIDE SEQUENCE</scope>
    <source>
        <strain evidence="15">SMH4607-1</strain>
    </source>
</reference>
<dbReference type="GO" id="GO:0005525">
    <property type="term" value="F:GTP binding"/>
    <property type="evidence" value="ECO:0007669"/>
    <property type="project" value="UniProtKB-KW"/>
</dbReference>
<sequence length="182" mass="19785">MGISDWFYYSLSYLGLYRPKPAKLVFVGLDNAGKSSLLQNCANNLPGFAAATSHPGLETLIKGNVSFTALDVGGHPQNRELWTKSICGVSAVIFMVVAQDAERFDEAAAELHALSAVEGLEGVPFLVLGNKINHPGAITSAQVIWDRLRAHEIKSRPVRVFMCSVVTRLGYQEGVRWLAGKI</sequence>
<feature type="binding site" evidence="13">
    <location>
        <position position="74"/>
    </location>
    <ligand>
        <name>GTP</name>
        <dbReference type="ChEBI" id="CHEBI:37565"/>
    </ligand>
</feature>
<dbReference type="PRINTS" id="PR00328">
    <property type="entry name" value="SAR1GTPBP"/>
</dbReference>
<feature type="binding site" evidence="12">
    <location>
        <position position="130"/>
    </location>
    <ligand>
        <name>GTP</name>
        <dbReference type="ChEBI" id="CHEBI:37565"/>
    </ligand>
</feature>
<dbReference type="InterPro" id="IPR027417">
    <property type="entry name" value="P-loop_NTPase"/>
</dbReference>
<evidence type="ECO:0000256" key="1">
    <source>
        <dbReference type="ARBA" id="ARBA00004240"/>
    </source>
</evidence>
<dbReference type="AlphaFoldDB" id="A0AA40DM43"/>
<feature type="binding site" evidence="12">
    <location>
        <position position="34"/>
    </location>
    <ligand>
        <name>GTP</name>
        <dbReference type="ChEBI" id="CHEBI:37565"/>
    </ligand>
</feature>
<comment type="subcellular location">
    <subcellularLocation>
        <location evidence="1">Endoplasmic reticulum</location>
    </subcellularLocation>
    <subcellularLocation>
        <location evidence="2">Golgi apparatus</location>
    </subcellularLocation>
</comment>
<keyword evidence="9" id="KW-0333">Golgi apparatus</keyword>
<evidence type="ECO:0000256" key="4">
    <source>
        <dbReference type="ARBA" id="ARBA00022448"/>
    </source>
</evidence>
<dbReference type="PANTHER" id="PTHR45684">
    <property type="entry name" value="RE74312P"/>
    <property type="match status" value="1"/>
</dbReference>
<dbReference type="InterPro" id="IPR006689">
    <property type="entry name" value="Small_GTPase_ARF/SAR"/>
</dbReference>
<dbReference type="GO" id="GO:0005783">
    <property type="term" value="C:endoplasmic reticulum"/>
    <property type="evidence" value="ECO:0007669"/>
    <property type="project" value="UniProtKB-SubCell"/>
</dbReference>
<comment type="caution">
    <text evidence="15">The sequence shown here is derived from an EMBL/GenBank/DDBJ whole genome shotgun (WGS) entry which is preliminary data.</text>
</comment>
<keyword evidence="7" id="KW-0931">ER-Golgi transport</keyword>
<evidence type="ECO:0000256" key="11">
    <source>
        <dbReference type="PIRSR" id="PIRSR606687-1"/>
    </source>
</evidence>
<dbReference type="Pfam" id="PF00025">
    <property type="entry name" value="Arf"/>
    <property type="match status" value="1"/>
</dbReference>
<keyword evidence="11" id="KW-0479">Metal-binding</keyword>
<dbReference type="GO" id="GO:0016192">
    <property type="term" value="P:vesicle-mediated transport"/>
    <property type="evidence" value="ECO:0007669"/>
    <property type="project" value="UniProtKB-KW"/>
</dbReference>
<dbReference type="GO" id="GO:0005794">
    <property type="term" value="C:Golgi apparatus"/>
    <property type="evidence" value="ECO:0007669"/>
    <property type="project" value="UniProtKB-SubCell"/>
</dbReference>
<dbReference type="GO" id="GO:0046872">
    <property type="term" value="F:metal ion binding"/>
    <property type="evidence" value="ECO:0007669"/>
    <property type="project" value="UniProtKB-KW"/>
</dbReference>
<evidence type="ECO:0000256" key="9">
    <source>
        <dbReference type="ARBA" id="ARBA00023034"/>
    </source>
</evidence>
<feature type="binding site" evidence="11">
    <location>
        <position position="30"/>
    </location>
    <ligand>
        <name>Mg(2+)</name>
        <dbReference type="ChEBI" id="CHEBI:18420"/>
    </ligand>
</feature>
<name>A0AA40DM43_9PEZI</name>
<dbReference type="SMART" id="SM00177">
    <property type="entry name" value="ARF"/>
    <property type="match status" value="1"/>
</dbReference>
<dbReference type="Proteomes" id="UP001172102">
    <property type="component" value="Unassembled WGS sequence"/>
</dbReference>
<feature type="binding site" evidence="13">
    <location>
        <begin position="28"/>
        <end position="35"/>
    </location>
    <ligand>
        <name>GTP</name>
        <dbReference type="ChEBI" id="CHEBI:37565"/>
    </ligand>
</feature>
<feature type="binding site" evidence="12">
    <location>
        <position position="131"/>
    </location>
    <ligand>
        <name>GTP</name>
        <dbReference type="ChEBI" id="CHEBI:37565"/>
    </ligand>
</feature>
<keyword evidence="8" id="KW-0653">Protein transport</keyword>
<keyword evidence="6" id="KW-0256">Endoplasmic reticulum</keyword>
<comment type="similarity">
    <text evidence="3">Belongs to the small GTPase superfamily. SAR1 family.</text>
</comment>
<gene>
    <name evidence="15" type="ORF">B0H67DRAFT_497249</name>
</gene>
<evidence type="ECO:0000313" key="16">
    <source>
        <dbReference type="Proteomes" id="UP001172102"/>
    </source>
</evidence>
<organism evidence="15 16">
    <name type="scientific">Lasiosphaeris hirsuta</name>
    <dbReference type="NCBI Taxonomy" id="260670"/>
    <lineage>
        <taxon>Eukaryota</taxon>
        <taxon>Fungi</taxon>
        <taxon>Dikarya</taxon>
        <taxon>Ascomycota</taxon>
        <taxon>Pezizomycotina</taxon>
        <taxon>Sordariomycetes</taxon>
        <taxon>Sordariomycetidae</taxon>
        <taxon>Sordariales</taxon>
        <taxon>Lasiosphaeriaceae</taxon>
        <taxon>Lasiosphaeris</taxon>
    </lineage>
</organism>
<feature type="binding site" evidence="12">
    <location>
        <position position="165"/>
    </location>
    <ligand>
        <name>GTP</name>
        <dbReference type="ChEBI" id="CHEBI:37565"/>
    </ligand>
</feature>
<feature type="binding site" evidence="12">
    <location>
        <position position="166"/>
    </location>
    <ligand>
        <name>GTP</name>
        <dbReference type="ChEBI" id="CHEBI:37565"/>
    </ligand>
</feature>
<dbReference type="SMART" id="SM00178">
    <property type="entry name" value="SAR"/>
    <property type="match status" value="1"/>
</dbReference>
<dbReference type="EMBL" id="JAUKUA010000007">
    <property type="protein sequence ID" value="KAK0704853.1"/>
    <property type="molecule type" value="Genomic_DNA"/>
</dbReference>
<dbReference type="SUPFAM" id="SSF52540">
    <property type="entry name" value="P-loop containing nucleoside triphosphate hydrolases"/>
    <property type="match status" value="1"/>
</dbReference>
<evidence type="ECO:0000256" key="3">
    <source>
        <dbReference type="ARBA" id="ARBA00007507"/>
    </source>
</evidence>
<evidence type="ECO:0000313" key="15">
    <source>
        <dbReference type="EMBL" id="KAK0704853.1"/>
    </source>
</evidence>
<evidence type="ECO:0000256" key="2">
    <source>
        <dbReference type="ARBA" id="ARBA00004555"/>
    </source>
</evidence>
<dbReference type="PROSITE" id="PS51422">
    <property type="entry name" value="SAR1"/>
    <property type="match status" value="1"/>
</dbReference>
<evidence type="ECO:0000256" key="10">
    <source>
        <dbReference type="ARBA" id="ARBA00023134"/>
    </source>
</evidence>
<accession>A0AA40DM43</accession>